<protein>
    <submittedName>
        <fullName evidence="4">Sigma-B regulation protein RsbU (Phosphoserine phosphatase)</fullName>
        <ecNumber evidence="4">3.1.3.3</ecNumber>
    </submittedName>
</protein>
<dbReference type="PROSITE" id="PS50110">
    <property type="entry name" value="RESPONSE_REGULATORY"/>
    <property type="match status" value="1"/>
</dbReference>
<evidence type="ECO:0000313" key="4">
    <source>
        <dbReference type="EMBL" id="MBB4021598.1"/>
    </source>
</evidence>
<evidence type="ECO:0000259" key="3">
    <source>
        <dbReference type="PROSITE" id="PS50110"/>
    </source>
</evidence>
<dbReference type="CDD" id="cd17574">
    <property type="entry name" value="REC_OmpR"/>
    <property type="match status" value="1"/>
</dbReference>
<feature type="modified residue" description="4-aspartylphosphate" evidence="2">
    <location>
        <position position="71"/>
    </location>
</feature>
<dbReference type="InterPro" id="IPR052016">
    <property type="entry name" value="Bact_Sigma-Reg"/>
</dbReference>
<dbReference type="InterPro" id="IPR036457">
    <property type="entry name" value="PPM-type-like_dom_sf"/>
</dbReference>
<dbReference type="Pfam" id="PF07228">
    <property type="entry name" value="SpoIIE"/>
    <property type="match status" value="1"/>
</dbReference>
<keyword evidence="5" id="KW-1185">Reference proteome</keyword>
<dbReference type="PANTHER" id="PTHR43156:SF2">
    <property type="entry name" value="STAGE II SPORULATION PROTEIN E"/>
    <property type="match status" value="1"/>
</dbReference>
<dbReference type="GO" id="GO:0000160">
    <property type="term" value="P:phosphorelay signal transduction system"/>
    <property type="evidence" value="ECO:0007669"/>
    <property type="project" value="InterPro"/>
</dbReference>
<comment type="caution">
    <text evidence="4">The sequence shown here is derived from an EMBL/GenBank/DDBJ whole genome shotgun (WGS) entry which is preliminary data.</text>
</comment>
<keyword evidence="2" id="KW-0597">Phosphoprotein</keyword>
<proteinExistence type="predicted"/>
<dbReference type="InterPro" id="IPR011006">
    <property type="entry name" value="CheY-like_superfamily"/>
</dbReference>
<accession>A0A840CDH8</accession>
<dbReference type="Pfam" id="PF00072">
    <property type="entry name" value="Response_reg"/>
    <property type="match status" value="1"/>
</dbReference>
<organism evidence="4 5">
    <name type="scientific">Actibacterium naphthalenivorans</name>
    <dbReference type="NCBI Taxonomy" id="1614693"/>
    <lineage>
        <taxon>Bacteria</taxon>
        <taxon>Pseudomonadati</taxon>
        <taxon>Pseudomonadota</taxon>
        <taxon>Alphaproteobacteria</taxon>
        <taxon>Rhodobacterales</taxon>
        <taxon>Roseobacteraceae</taxon>
        <taxon>Actibacterium</taxon>
    </lineage>
</organism>
<sequence length="424" mass="46999">MKALAENPVQPDASAEQGTAGAVLLVDDSRVQRRILRLLLERWGYAVTEAASGNEALEICHRRNVDFIISDWMMPGLTGLEFCTRFRALEKADYVYFILLTSKSETGEIVHGLEVGADDFLTKPVNANELRARLSAGRRILGMQNALNEKNQMISAALDELQGLYDTVDRDLMQARKIQESLLPERMNRFGKTTVSMLMKPCGHVGGDLVGVFSPGPNRLAFYNIDVSGHGVTSALMTARLASYLSGRFLEQNIAVMKRFDRFFALRQPQEVAHILNERLLSDNGVEEYFTLAYGIADLMTGKVRMVQAGHPYPAVQRRDGSVDFVGDGGPPVGLLPGVEYQSFEIQLYEGDRILLYSDGFTESECETGGMLEEEGLKQMLVAGASSTGPEVLDELFWLLNMRRKDEPLKDDVSAVLLEYGGPE</sequence>
<dbReference type="Gene3D" id="3.40.50.2300">
    <property type="match status" value="1"/>
</dbReference>
<dbReference type="SMART" id="SM00448">
    <property type="entry name" value="REC"/>
    <property type="match status" value="1"/>
</dbReference>
<dbReference type="Gene3D" id="3.60.40.10">
    <property type="entry name" value="PPM-type phosphatase domain"/>
    <property type="match status" value="1"/>
</dbReference>
<feature type="domain" description="Response regulatory" evidence="3">
    <location>
        <begin position="22"/>
        <end position="138"/>
    </location>
</feature>
<evidence type="ECO:0000256" key="1">
    <source>
        <dbReference type="ARBA" id="ARBA00022801"/>
    </source>
</evidence>
<dbReference type="EMBL" id="JACIEQ010000001">
    <property type="protein sequence ID" value="MBB4021598.1"/>
    <property type="molecule type" value="Genomic_DNA"/>
</dbReference>
<gene>
    <name evidence="4" type="ORF">GGR17_001389</name>
</gene>
<dbReference type="RefSeq" id="WP_054540252.1">
    <property type="nucleotide sequence ID" value="NZ_JACIEQ010000001.1"/>
</dbReference>
<dbReference type="AlphaFoldDB" id="A0A840CDH8"/>
<dbReference type="EC" id="3.1.3.3" evidence="4"/>
<dbReference type="SUPFAM" id="SSF52172">
    <property type="entry name" value="CheY-like"/>
    <property type="match status" value="1"/>
</dbReference>
<dbReference type="InterPro" id="IPR001932">
    <property type="entry name" value="PPM-type_phosphatase-like_dom"/>
</dbReference>
<dbReference type="Proteomes" id="UP000585681">
    <property type="component" value="Unassembled WGS sequence"/>
</dbReference>
<reference evidence="4" key="1">
    <citation type="submission" date="2020-08" db="EMBL/GenBank/DDBJ databases">
        <title>Genomic Encyclopedia of Type Strains, Phase IV (KMG-IV): sequencing the most valuable type-strain genomes for metagenomic binning, comparative biology and taxonomic classification.</title>
        <authorList>
            <person name="Goeker M."/>
        </authorList>
    </citation>
    <scope>NUCLEOTIDE SEQUENCE [LARGE SCALE GENOMIC DNA]</scope>
    <source>
        <strain evidence="4">DSM 105040</strain>
    </source>
</reference>
<keyword evidence="1 4" id="KW-0378">Hydrolase</keyword>
<evidence type="ECO:0000256" key="2">
    <source>
        <dbReference type="PROSITE-ProRule" id="PRU00169"/>
    </source>
</evidence>
<dbReference type="GO" id="GO:0016791">
    <property type="term" value="F:phosphatase activity"/>
    <property type="evidence" value="ECO:0007669"/>
    <property type="project" value="TreeGrafter"/>
</dbReference>
<dbReference type="SMART" id="SM00331">
    <property type="entry name" value="PP2C_SIG"/>
    <property type="match status" value="1"/>
</dbReference>
<dbReference type="InterPro" id="IPR001789">
    <property type="entry name" value="Sig_transdc_resp-reg_receiver"/>
</dbReference>
<dbReference type="PANTHER" id="PTHR43156">
    <property type="entry name" value="STAGE II SPORULATION PROTEIN E-RELATED"/>
    <property type="match status" value="1"/>
</dbReference>
<name>A0A840CDH8_9RHOB</name>
<evidence type="ECO:0000313" key="5">
    <source>
        <dbReference type="Proteomes" id="UP000585681"/>
    </source>
</evidence>